<feature type="transmembrane region" description="Helical" evidence="6">
    <location>
        <begin position="309"/>
        <end position="326"/>
    </location>
</feature>
<keyword evidence="2" id="KW-1003">Cell membrane</keyword>
<keyword evidence="4 6" id="KW-1133">Transmembrane helix</keyword>
<evidence type="ECO:0000313" key="8">
    <source>
        <dbReference type="EMBL" id="RHG69140.1"/>
    </source>
</evidence>
<evidence type="ECO:0000256" key="4">
    <source>
        <dbReference type="ARBA" id="ARBA00022989"/>
    </source>
</evidence>
<gene>
    <name evidence="8" type="ORF">DW250_01050</name>
    <name evidence="7" type="ORF">DWY11_00465</name>
</gene>
<dbReference type="EMBL" id="QRVA01000001">
    <property type="protein sequence ID" value="RGS19737.1"/>
    <property type="molecule type" value="Genomic_DNA"/>
</dbReference>
<evidence type="ECO:0000256" key="6">
    <source>
        <dbReference type="SAM" id="Phobius"/>
    </source>
</evidence>
<evidence type="ECO:0000313" key="7">
    <source>
        <dbReference type="EMBL" id="RGS19737.1"/>
    </source>
</evidence>
<dbReference type="Pfam" id="PF03706">
    <property type="entry name" value="LPG_synthase_TM"/>
    <property type="match status" value="1"/>
</dbReference>
<feature type="transmembrane region" description="Helical" evidence="6">
    <location>
        <begin position="40"/>
        <end position="62"/>
    </location>
</feature>
<dbReference type="GO" id="GO:0005886">
    <property type="term" value="C:plasma membrane"/>
    <property type="evidence" value="ECO:0007669"/>
    <property type="project" value="UniProtKB-SubCell"/>
</dbReference>
<feature type="transmembrane region" description="Helical" evidence="6">
    <location>
        <begin position="6"/>
        <end position="28"/>
    </location>
</feature>
<keyword evidence="3 6" id="KW-0812">Transmembrane</keyword>
<comment type="subcellular location">
    <subcellularLocation>
        <location evidence="1">Cell membrane</location>
        <topology evidence="1">Multi-pass membrane protein</topology>
    </subcellularLocation>
</comment>
<dbReference type="EMBL" id="QRIN01000003">
    <property type="protein sequence ID" value="RHG69140.1"/>
    <property type="molecule type" value="Genomic_DNA"/>
</dbReference>
<dbReference type="NCBIfam" id="TIGR00374">
    <property type="entry name" value="flippase-like domain"/>
    <property type="match status" value="1"/>
</dbReference>
<reference evidence="9 10" key="1">
    <citation type="submission" date="2018-08" db="EMBL/GenBank/DDBJ databases">
        <title>A genome reference for cultivated species of the human gut microbiota.</title>
        <authorList>
            <person name="Zou Y."/>
            <person name="Xue W."/>
            <person name="Luo G."/>
        </authorList>
    </citation>
    <scope>NUCLEOTIDE SEQUENCE [LARGE SCALE GENOMIC DNA]</scope>
    <source>
        <strain evidence="7 9">AF24-12</strain>
        <strain evidence="8 10">AM22-1</strain>
    </source>
</reference>
<dbReference type="InterPro" id="IPR022791">
    <property type="entry name" value="L-PG_synthase/AglD"/>
</dbReference>
<comment type="caution">
    <text evidence="8">The sequence shown here is derived from an EMBL/GenBank/DDBJ whole genome shotgun (WGS) entry which is preliminary data.</text>
</comment>
<dbReference type="AlphaFoldDB" id="A0A3R6E5I1"/>
<feature type="transmembrane region" description="Helical" evidence="6">
    <location>
        <begin position="133"/>
        <end position="151"/>
    </location>
</feature>
<evidence type="ECO:0000256" key="5">
    <source>
        <dbReference type="ARBA" id="ARBA00023136"/>
    </source>
</evidence>
<evidence type="ECO:0000313" key="10">
    <source>
        <dbReference type="Proteomes" id="UP000286501"/>
    </source>
</evidence>
<feature type="transmembrane region" description="Helical" evidence="6">
    <location>
        <begin position="171"/>
        <end position="191"/>
    </location>
</feature>
<accession>A0A3R6E5I1</accession>
<protein>
    <submittedName>
        <fullName evidence="8">UPF0104 family protein</fullName>
    </submittedName>
</protein>
<proteinExistence type="predicted"/>
<sequence>MDIKKIANNIWKVALSLILGGAILYWMYRGFDFKQVEDVLLHKMSWTWMLLSFPFGISAQVFRGWRWKQSLEPLGEKARSSISIYSIFLSYALSLVIPRAGEFARCGVLKKWDDVSFPKALGTVVTERAIDSILVLLITALVFVMQIPVFLNFFEKTGTSMDSLLCQFTATGYIVTAICGIAVLILAHYLLKRLAIYNKVKATLGGLWQGIISLKGVRNVPLYITLTLGIWLSYFFHYYLTFQCFEATSHLNLMCGLVTFIVGSIAVIVPTPNGAGPWHFAVKTMLILYGIQANDALFFVLIVHSVQTLLVVLLGIYAWIALAFTGKVKSEE</sequence>
<feature type="transmembrane region" description="Helical" evidence="6">
    <location>
        <begin position="251"/>
        <end position="269"/>
    </location>
</feature>
<evidence type="ECO:0000256" key="2">
    <source>
        <dbReference type="ARBA" id="ARBA00022475"/>
    </source>
</evidence>
<organism evidence="8 10">
    <name type="scientific">Segatella copri</name>
    <dbReference type="NCBI Taxonomy" id="165179"/>
    <lineage>
        <taxon>Bacteria</taxon>
        <taxon>Pseudomonadati</taxon>
        <taxon>Bacteroidota</taxon>
        <taxon>Bacteroidia</taxon>
        <taxon>Bacteroidales</taxon>
        <taxon>Prevotellaceae</taxon>
        <taxon>Segatella</taxon>
    </lineage>
</organism>
<feature type="transmembrane region" description="Helical" evidence="6">
    <location>
        <begin position="220"/>
        <end position="239"/>
    </location>
</feature>
<evidence type="ECO:0000313" key="9">
    <source>
        <dbReference type="Proteomes" id="UP000283872"/>
    </source>
</evidence>
<dbReference type="RefSeq" id="WP_118085501.1">
    <property type="nucleotide sequence ID" value="NZ_QRIE01000003.1"/>
</dbReference>
<dbReference type="PANTHER" id="PTHR39087:SF2">
    <property type="entry name" value="UPF0104 MEMBRANE PROTEIN MJ1595"/>
    <property type="match status" value="1"/>
</dbReference>
<evidence type="ECO:0000256" key="1">
    <source>
        <dbReference type="ARBA" id="ARBA00004651"/>
    </source>
</evidence>
<name>A0A3R6E5I1_9BACT</name>
<evidence type="ECO:0000256" key="3">
    <source>
        <dbReference type="ARBA" id="ARBA00022692"/>
    </source>
</evidence>
<dbReference type="PANTHER" id="PTHR39087">
    <property type="entry name" value="UPF0104 MEMBRANE PROTEIN MJ1595"/>
    <property type="match status" value="1"/>
</dbReference>
<dbReference type="Proteomes" id="UP000286501">
    <property type="component" value="Unassembled WGS sequence"/>
</dbReference>
<dbReference type="Proteomes" id="UP000283872">
    <property type="component" value="Unassembled WGS sequence"/>
</dbReference>
<keyword evidence="5 6" id="KW-0472">Membrane</keyword>